<dbReference type="Gene3D" id="1.10.238.10">
    <property type="entry name" value="EF-hand"/>
    <property type="match status" value="2"/>
</dbReference>
<evidence type="ECO:0000313" key="5">
    <source>
        <dbReference type="EMBL" id="RYR69557.1"/>
    </source>
</evidence>
<comment type="caution">
    <text evidence="5">The sequence shown here is derived from an EMBL/GenBank/DDBJ whole genome shotgun (WGS) entry which is preliminary data.</text>
</comment>
<feature type="domain" description="EF-hand" evidence="4">
    <location>
        <begin position="4"/>
        <end position="39"/>
    </location>
</feature>
<dbReference type="Gramene" id="arahy.Tifrunner.gnm2.ann2.Ah03g100500.1">
    <property type="protein sequence ID" value="arahy.Tifrunner.gnm2.ann2.Ah03g100500.1-CDS-1"/>
    <property type="gene ID" value="arahy.Tifrunner.gnm2.ann2.Ah03g100500"/>
</dbReference>
<dbReference type="InterPro" id="IPR011992">
    <property type="entry name" value="EF-hand-dom_pair"/>
</dbReference>
<keyword evidence="6" id="KW-1185">Reference proteome</keyword>
<gene>
    <name evidence="5" type="ORF">Ahy_A03g016110</name>
</gene>
<dbReference type="GO" id="GO:0005509">
    <property type="term" value="F:calcium ion binding"/>
    <property type="evidence" value="ECO:0007669"/>
    <property type="project" value="InterPro"/>
</dbReference>
<dbReference type="SUPFAM" id="SSF47473">
    <property type="entry name" value="EF-hand"/>
    <property type="match status" value="1"/>
</dbReference>
<dbReference type="OrthoDB" id="26525at2759"/>
<organism evidence="5 6">
    <name type="scientific">Arachis hypogaea</name>
    <name type="common">Peanut</name>
    <dbReference type="NCBI Taxonomy" id="3818"/>
    <lineage>
        <taxon>Eukaryota</taxon>
        <taxon>Viridiplantae</taxon>
        <taxon>Streptophyta</taxon>
        <taxon>Embryophyta</taxon>
        <taxon>Tracheophyta</taxon>
        <taxon>Spermatophyta</taxon>
        <taxon>Magnoliopsida</taxon>
        <taxon>eudicotyledons</taxon>
        <taxon>Gunneridae</taxon>
        <taxon>Pentapetalae</taxon>
        <taxon>rosids</taxon>
        <taxon>fabids</taxon>
        <taxon>Fabales</taxon>
        <taxon>Fabaceae</taxon>
        <taxon>Papilionoideae</taxon>
        <taxon>50 kb inversion clade</taxon>
        <taxon>dalbergioids sensu lato</taxon>
        <taxon>Dalbergieae</taxon>
        <taxon>Pterocarpus clade</taxon>
        <taxon>Arachis</taxon>
    </lineage>
</organism>
<name>A0A445E2A8_ARAHY</name>
<dbReference type="FunFam" id="1.10.238.10:FF:000003">
    <property type="entry name" value="Calmodulin A"/>
    <property type="match status" value="1"/>
</dbReference>
<sequence>MANSSDGEVAQIFSKFDKNGDGKLSAAEISEVLVELGCATTPGEICRVMDDIDKDKDGYIDLHEFTEFFRRRIGRDDEEAEIREAFDMYDLDGNGLISASELQAMMTRLGEKHSLEECAAMIKNIDTDGDGNVSFAEFKMMMTR</sequence>
<dbReference type="InterPro" id="IPR039647">
    <property type="entry name" value="EF_hand_pair_protein_CML-like"/>
</dbReference>
<dbReference type="EMBL" id="SDMP01000003">
    <property type="protein sequence ID" value="RYR69557.1"/>
    <property type="molecule type" value="Genomic_DNA"/>
</dbReference>
<evidence type="ECO:0000256" key="1">
    <source>
        <dbReference type="ARBA" id="ARBA00022723"/>
    </source>
</evidence>
<keyword evidence="1" id="KW-0479">Metal-binding</keyword>
<dbReference type="AlphaFoldDB" id="A0A445E2A8"/>
<feature type="domain" description="EF-hand" evidence="4">
    <location>
        <begin position="77"/>
        <end position="112"/>
    </location>
</feature>
<accession>A0A445E2A8</accession>
<evidence type="ECO:0000256" key="2">
    <source>
        <dbReference type="ARBA" id="ARBA00022737"/>
    </source>
</evidence>
<dbReference type="PROSITE" id="PS00018">
    <property type="entry name" value="EF_HAND_1"/>
    <property type="match status" value="4"/>
</dbReference>
<dbReference type="InterPro" id="IPR018247">
    <property type="entry name" value="EF_Hand_1_Ca_BS"/>
</dbReference>
<keyword evidence="2" id="KW-0677">Repeat</keyword>
<dbReference type="SMART" id="SM00054">
    <property type="entry name" value="EFh"/>
    <property type="match status" value="4"/>
</dbReference>
<dbReference type="PROSITE" id="PS50222">
    <property type="entry name" value="EF_HAND_2"/>
    <property type="match status" value="4"/>
</dbReference>
<evidence type="ECO:0000259" key="4">
    <source>
        <dbReference type="PROSITE" id="PS50222"/>
    </source>
</evidence>
<protein>
    <recommendedName>
        <fullName evidence="4">EF-hand domain-containing protein</fullName>
    </recommendedName>
</protein>
<dbReference type="Pfam" id="PF13499">
    <property type="entry name" value="EF-hand_7"/>
    <property type="match status" value="2"/>
</dbReference>
<feature type="domain" description="EF-hand" evidence="4">
    <location>
        <begin position="40"/>
        <end position="75"/>
    </location>
</feature>
<dbReference type="Proteomes" id="UP000289738">
    <property type="component" value="Chromosome A03"/>
</dbReference>
<evidence type="ECO:0000256" key="3">
    <source>
        <dbReference type="ARBA" id="ARBA00022837"/>
    </source>
</evidence>
<reference evidence="5 6" key="1">
    <citation type="submission" date="2019-01" db="EMBL/GenBank/DDBJ databases">
        <title>Sequencing of cultivated peanut Arachis hypogaea provides insights into genome evolution and oil improvement.</title>
        <authorList>
            <person name="Chen X."/>
        </authorList>
    </citation>
    <scope>NUCLEOTIDE SEQUENCE [LARGE SCALE GENOMIC DNA]</scope>
    <source>
        <strain evidence="6">cv. Fuhuasheng</strain>
        <tissue evidence="5">Leaves</tissue>
    </source>
</reference>
<evidence type="ECO:0000313" key="6">
    <source>
        <dbReference type="Proteomes" id="UP000289738"/>
    </source>
</evidence>
<dbReference type="STRING" id="3818.A0A445E2A8"/>
<dbReference type="SMR" id="A0A445E2A8"/>
<proteinExistence type="predicted"/>
<dbReference type="PANTHER" id="PTHR10891">
    <property type="entry name" value="EF-HAND CALCIUM-BINDING DOMAIN CONTAINING PROTEIN"/>
    <property type="match status" value="1"/>
</dbReference>
<dbReference type="InterPro" id="IPR002048">
    <property type="entry name" value="EF_hand_dom"/>
</dbReference>
<dbReference type="CDD" id="cd00051">
    <property type="entry name" value="EFh"/>
    <property type="match status" value="1"/>
</dbReference>
<keyword evidence="3" id="KW-0106">Calcium</keyword>
<feature type="domain" description="EF-hand" evidence="4">
    <location>
        <begin position="113"/>
        <end position="144"/>
    </location>
</feature>